<reference evidence="2 3" key="1">
    <citation type="submission" date="2016-07" db="EMBL/GenBank/DDBJ databases">
        <title>Developing Vibrio natriegens as a novel, fast-growing host for biotechnology.</title>
        <authorList>
            <person name="Weinstock M.T."/>
            <person name="Hesek E.D."/>
            <person name="Wilson C.M."/>
            <person name="Gibson D.G."/>
        </authorList>
    </citation>
    <scope>NUCLEOTIDE SEQUENCE [LARGE SCALE GENOMIC DNA]</scope>
    <source>
        <strain evidence="2 3">ATCC 14048</strain>
    </source>
</reference>
<organism evidence="2 3">
    <name type="scientific">Vibrio natriegens NBRC 15636 = ATCC 14048 = DSM 759</name>
    <dbReference type="NCBI Taxonomy" id="1219067"/>
    <lineage>
        <taxon>Bacteria</taxon>
        <taxon>Pseudomonadati</taxon>
        <taxon>Pseudomonadota</taxon>
        <taxon>Gammaproteobacteria</taxon>
        <taxon>Vibrionales</taxon>
        <taxon>Vibrionaceae</taxon>
        <taxon>Vibrio</taxon>
    </lineage>
</organism>
<feature type="signal peptide" evidence="1">
    <location>
        <begin position="1"/>
        <end position="22"/>
    </location>
</feature>
<dbReference type="EMBL" id="CP016345">
    <property type="protein sequence ID" value="ANQ12398.1"/>
    <property type="molecule type" value="Genomic_DNA"/>
</dbReference>
<dbReference type="PROSITE" id="PS51257">
    <property type="entry name" value="PROKAR_LIPOPROTEIN"/>
    <property type="match status" value="1"/>
</dbReference>
<sequence>MKIKNISLAVLGLVTLSGCVQMPPDTDERLGQFTAASSFNVRSLQYQKSNNTSSYTKGKSCYEVNLYTLAYMSGPKDNLLQRAMDDAIRNGQAQGIDGDLLVNARIERKTEYQESGEIFVVKKRFECVVVEGDLVKIETNKSQSI</sequence>
<keyword evidence="1" id="KW-0732">Signal</keyword>
<dbReference type="GeneID" id="70912536"/>
<dbReference type="AlphaFoldDB" id="A0AAN1CVP8"/>
<keyword evidence="3" id="KW-1185">Reference proteome</keyword>
<feature type="chain" id="PRO_5042945114" description="Lipoprotein" evidence="1">
    <location>
        <begin position="23"/>
        <end position="145"/>
    </location>
</feature>
<protein>
    <recommendedName>
        <fullName evidence="4">Lipoprotein</fullName>
    </recommendedName>
</protein>
<name>A0AAN1CVP8_VIBNA</name>
<dbReference type="KEGG" id="vna:PN96_07000"/>
<dbReference type="Proteomes" id="UP000092741">
    <property type="component" value="Chromosome 1"/>
</dbReference>
<evidence type="ECO:0000313" key="2">
    <source>
        <dbReference type="EMBL" id="ANQ12398.1"/>
    </source>
</evidence>
<evidence type="ECO:0000313" key="3">
    <source>
        <dbReference type="Proteomes" id="UP000092741"/>
    </source>
</evidence>
<accession>A0AAN1CVP8</accession>
<evidence type="ECO:0000256" key="1">
    <source>
        <dbReference type="SAM" id="SignalP"/>
    </source>
</evidence>
<proteinExistence type="predicted"/>
<evidence type="ECO:0008006" key="4">
    <source>
        <dbReference type="Google" id="ProtNLM"/>
    </source>
</evidence>
<dbReference type="RefSeq" id="WP_020333069.1">
    <property type="nucleotide sequence ID" value="NZ_ATFJ01000002.1"/>
</dbReference>
<gene>
    <name evidence="2" type="ORF">BA890_06350</name>
</gene>